<accession>A0ACC0YVG8</accession>
<dbReference type="Proteomes" id="UP001163603">
    <property type="component" value="Chromosome 4"/>
</dbReference>
<name>A0ACC0YVG8_9ROSI</name>
<dbReference type="EMBL" id="CM047739">
    <property type="protein sequence ID" value="KAJ0042426.1"/>
    <property type="molecule type" value="Genomic_DNA"/>
</dbReference>
<keyword evidence="2" id="KW-1185">Reference proteome</keyword>
<sequence length="168" mass="18100">MEEKVKCLALVGAGALLGSVSTVFLYKLISRNMVHSSSEKAVELNGNFLSLKLLLFFLFNYTTTSKELVSNTSIDCCTMKGGMPSLDLLKDEIVSEQLTRNIQFFGLESQQKVTGSYVVVIGLGGVGSHAASMLLRSGVGRLLLVDFDQLVAFCLSPLNLSNTSSHGQ</sequence>
<comment type="caution">
    <text evidence="1">The sequence shown here is derived from an EMBL/GenBank/DDBJ whole genome shotgun (WGS) entry which is preliminary data.</text>
</comment>
<evidence type="ECO:0000313" key="2">
    <source>
        <dbReference type="Proteomes" id="UP001163603"/>
    </source>
</evidence>
<organism evidence="1 2">
    <name type="scientific">Pistacia integerrima</name>
    <dbReference type="NCBI Taxonomy" id="434235"/>
    <lineage>
        <taxon>Eukaryota</taxon>
        <taxon>Viridiplantae</taxon>
        <taxon>Streptophyta</taxon>
        <taxon>Embryophyta</taxon>
        <taxon>Tracheophyta</taxon>
        <taxon>Spermatophyta</taxon>
        <taxon>Magnoliopsida</taxon>
        <taxon>eudicotyledons</taxon>
        <taxon>Gunneridae</taxon>
        <taxon>Pentapetalae</taxon>
        <taxon>rosids</taxon>
        <taxon>malvids</taxon>
        <taxon>Sapindales</taxon>
        <taxon>Anacardiaceae</taxon>
        <taxon>Pistacia</taxon>
    </lineage>
</organism>
<protein>
    <submittedName>
        <fullName evidence="1">Uncharacterized protein</fullName>
    </submittedName>
</protein>
<reference evidence="2" key="1">
    <citation type="journal article" date="2023" name="G3 (Bethesda)">
        <title>Genome assembly and association tests identify interacting loci associated with vigor, precocity, and sex in interspecific pistachio rootstocks.</title>
        <authorList>
            <person name="Palmer W."/>
            <person name="Jacygrad E."/>
            <person name="Sagayaradj S."/>
            <person name="Cavanaugh K."/>
            <person name="Han R."/>
            <person name="Bertier L."/>
            <person name="Beede B."/>
            <person name="Kafkas S."/>
            <person name="Golino D."/>
            <person name="Preece J."/>
            <person name="Michelmore R."/>
        </authorList>
    </citation>
    <scope>NUCLEOTIDE SEQUENCE [LARGE SCALE GENOMIC DNA]</scope>
</reference>
<proteinExistence type="predicted"/>
<evidence type="ECO:0000313" key="1">
    <source>
        <dbReference type="EMBL" id="KAJ0042426.1"/>
    </source>
</evidence>
<gene>
    <name evidence="1" type="ORF">Pint_18266</name>
</gene>